<keyword evidence="1" id="KW-0812">Transmembrane</keyword>
<evidence type="ECO:0000259" key="2">
    <source>
        <dbReference type="Pfam" id="PF02470"/>
    </source>
</evidence>
<dbReference type="Proteomes" id="UP000379480">
    <property type="component" value="Unassembled WGS sequence"/>
</dbReference>
<reference evidence="3 4" key="1">
    <citation type="submission" date="2019-09" db="EMBL/GenBank/DDBJ databases">
        <authorList>
            <person name="Chandra G."/>
            <person name="Truman W A."/>
        </authorList>
    </citation>
    <scope>NUCLEOTIDE SEQUENCE [LARGE SCALE GENOMIC DNA]</scope>
    <source>
        <strain evidence="3">PS723</strain>
    </source>
</reference>
<organism evidence="3 4">
    <name type="scientific">Pseudomonas fluorescens</name>
    <dbReference type="NCBI Taxonomy" id="294"/>
    <lineage>
        <taxon>Bacteria</taxon>
        <taxon>Pseudomonadati</taxon>
        <taxon>Pseudomonadota</taxon>
        <taxon>Gammaproteobacteria</taxon>
        <taxon>Pseudomonadales</taxon>
        <taxon>Pseudomonadaceae</taxon>
        <taxon>Pseudomonas</taxon>
    </lineage>
</organism>
<feature type="transmembrane region" description="Helical" evidence="1">
    <location>
        <begin position="6"/>
        <end position="29"/>
    </location>
</feature>
<dbReference type="OrthoDB" id="9806984at2"/>
<dbReference type="AlphaFoldDB" id="A0A5E7DN97"/>
<name>A0A5E7DN97_PSEFL</name>
<keyword evidence="1" id="KW-1133">Transmembrane helix</keyword>
<dbReference type="PANTHER" id="PTHR36698:SF2">
    <property type="entry name" value="MCE_MLAD DOMAIN-CONTAINING PROTEIN"/>
    <property type="match status" value="1"/>
</dbReference>
<accession>A0A5E7DN97</accession>
<dbReference type="EMBL" id="CABVHY010000018">
    <property type="protein sequence ID" value="VVO15008.1"/>
    <property type="molecule type" value="Genomic_DNA"/>
</dbReference>
<dbReference type="PANTHER" id="PTHR36698">
    <property type="entry name" value="BLL5892 PROTEIN"/>
    <property type="match status" value="1"/>
</dbReference>
<dbReference type="Pfam" id="PF02470">
    <property type="entry name" value="MlaD"/>
    <property type="match status" value="1"/>
</dbReference>
<dbReference type="RefSeq" id="WP_150805093.1">
    <property type="nucleotide sequence ID" value="NZ_CABVHY010000018.1"/>
</dbReference>
<keyword evidence="1" id="KW-0472">Membrane</keyword>
<evidence type="ECO:0000313" key="3">
    <source>
        <dbReference type="EMBL" id="VVO15008.1"/>
    </source>
</evidence>
<sequence>METRAHHVLIGLFTVIVVVGALLFGLLLAKSSVDTEFKDYEVVFNEAVSGLSKGSAVQYSGIKVGDVVSLRLDPKDPRRVLARIRLSGDTPIKEDTQAKLALTGITGTSIIQLSGGTPQSPRLRGRDGKLPVIVASPSPIARLLNNSDDLMTSINELLHNANQMFSPQNVERISSTLEHLEQTTGVIADQRGDIRQAMQQLASVGKQASATLEQTSALMRNANGLLNDQGKQMFGSAEQAMQSLEQSSATINKLLTDNQDSLNSGMQGLNGLAPAMRELRDTLSSLRTISRRLEANPSGYLLGSDKHKEFTP</sequence>
<dbReference type="InterPro" id="IPR003399">
    <property type="entry name" value="Mce/MlaD"/>
</dbReference>
<feature type="domain" description="Mce/MlaD" evidence="2">
    <location>
        <begin position="39"/>
        <end position="116"/>
    </location>
</feature>
<evidence type="ECO:0000256" key="1">
    <source>
        <dbReference type="SAM" id="Phobius"/>
    </source>
</evidence>
<proteinExistence type="predicted"/>
<gene>
    <name evidence="3" type="ORF">PS723_03734</name>
</gene>
<evidence type="ECO:0000313" key="4">
    <source>
        <dbReference type="Proteomes" id="UP000379480"/>
    </source>
</evidence>
<protein>
    <recommendedName>
        <fullName evidence="2">Mce/MlaD domain-containing protein</fullName>
    </recommendedName>
</protein>